<protein>
    <submittedName>
        <fullName evidence="16">Iron complex outermembrane recepter protein</fullName>
    </submittedName>
</protein>
<evidence type="ECO:0000256" key="5">
    <source>
        <dbReference type="ARBA" id="ARBA00022692"/>
    </source>
</evidence>
<organism evidence="16 17">
    <name type="scientific">Rhizorhabdus histidinilytica</name>
    <dbReference type="NCBI Taxonomy" id="439228"/>
    <lineage>
        <taxon>Bacteria</taxon>
        <taxon>Pseudomonadati</taxon>
        <taxon>Pseudomonadota</taxon>
        <taxon>Alphaproteobacteria</taxon>
        <taxon>Sphingomonadales</taxon>
        <taxon>Sphingomonadaceae</taxon>
        <taxon>Rhizorhabdus</taxon>
    </lineage>
</organism>
<dbReference type="RefSeq" id="WP_079649798.1">
    <property type="nucleotide sequence ID" value="NZ_JBHLWD010000041.1"/>
</dbReference>
<keyword evidence="8 12" id="KW-0798">TonB box</keyword>
<feature type="domain" description="TonB-dependent receptor plug" evidence="15">
    <location>
        <begin position="57"/>
        <end position="165"/>
    </location>
</feature>
<evidence type="ECO:0000256" key="9">
    <source>
        <dbReference type="ARBA" id="ARBA00023136"/>
    </source>
</evidence>
<dbReference type="EMBL" id="FUYM01000009">
    <property type="protein sequence ID" value="SKB95658.1"/>
    <property type="molecule type" value="Genomic_DNA"/>
</dbReference>
<sequence length="809" mass="87462">MGKTTILLGSVAPLTLAMLAVPAQAQQDGGAQGSAAEAPTGGVEDIVVTATRRDTRLQQTPIAVSAITSNTIQQMAPRDVGDLAAFVPNFSASRIPSFKAAAFAMRGVGTTTIIPFNDAPIGVVVDDFVMPSIQTQLLDTFDIAQIEVLRGPQGTLFGKNTTGGVVVARTKRPDLGAFGAQLRGEIGDFGTRVVQGSVDVPIIQDVLGLRLVGSYRHSDGYMVNNACYGPITPIATTAFAQSYAGRTGCGDGRALGGDEMFNGRAKLLWKPTPGITALLQYEMVRDSGDAPGIVNQTRPGFVFYNLGFRPGTGNPLKRAGASDGDFGFNDFDAGQVVNSDGVYANVDIEIGAGTLSSVTGYRSQRSRLPGNFAGVVSPIRLWDASRDDNRKTFQQELRYAVELSDRINLVAGGFYQRDKVDFCVASLLGYLDLLRGPSAVGNYADNPQVACNKQRATSTALFAEANFELTDRLTLTTGGRYSWDKKRLAARTAVFAQQLGGGIDPSVSWQSFDSPFDYGDFDRYPAGVLRQRASWKEPTWRASISYKASPQFFTYFTYSRGYKAGGFNELGTSGVPLIQAQLAPYDPEKADSFELGFKSDLFDRKLQLNIAGFHVTYDDAQRQLLFPFTRSDGTSFSEIRFINAAKIEVKGVEAEATLVPTDGLTLRGTLGYQDGKYKSFSSPTPTARNLVDVPLNRTPKWQASGSGSYDIPIGDIGRITLFGSVTYQSRSLFNFDLNNPANDAYLDARTLFNASIGFTDASDRYSIRLVGQNLTNQLYLTGGQTVGQLFTRETYGPPRYIALELGVKF</sequence>
<evidence type="ECO:0000256" key="8">
    <source>
        <dbReference type="ARBA" id="ARBA00023077"/>
    </source>
</evidence>
<dbReference type="Pfam" id="PF07715">
    <property type="entry name" value="Plug"/>
    <property type="match status" value="1"/>
</dbReference>
<evidence type="ECO:0000256" key="2">
    <source>
        <dbReference type="ARBA" id="ARBA00022448"/>
    </source>
</evidence>
<evidence type="ECO:0000256" key="7">
    <source>
        <dbReference type="ARBA" id="ARBA00023065"/>
    </source>
</evidence>
<feature type="chain" id="PRO_5012346192" evidence="13">
    <location>
        <begin position="26"/>
        <end position="809"/>
    </location>
</feature>
<evidence type="ECO:0000256" key="13">
    <source>
        <dbReference type="SAM" id="SignalP"/>
    </source>
</evidence>
<comment type="similarity">
    <text evidence="11 12">Belongs to the TonB-dependent receptor family.</text>
</comment>
<dbReference type="PROSITE" id="PS52016">
    <property type="entry name" value="TONB_DEPENDENT_REC_3"/>
    <property type="match status" value="1"/>
</dbReference>
<evidence type="ECO:0000313" key="17">
    <source>
        <dbReference type="Proteomes" id="UP000189818"/>
    </source>
</evidence>
<accession>A0A1T5FHU9</accession>
<dbReference type="CDD" id="cd01347">
    <property type="entry name" value="ligand_gated_channel"/>
    <property type="match status" value="1"/>
</dbReference>
<evidence type="ECO:0000313" key="16">
    <source>
        <dbReference type="EMBL" id="SKB95658.1"/>
    </source>
</evidence>
<evidence type="ECO:0000259" key="15">
    <source>
        <dbReference type="Pfam" id="PF07715"/>
    </source>
</evidence>
<feature type="domain" description="TonB-dependent receptor-like beta-barrel" evidence="14">
    <location>
        <begin position="297"/>
        <end position="774"/>
    </location>
</feature>
<reference evidence="17" key="1">
    <citation type="submission" date="2017-02" db="EMBL/GenBank/DDBJ databases">
        <authorList>
            <person name="Varghese N."/>
            <person name="Submissions S."/>
        </authorList>
    </citation>
    <scope>NUCLEOTIDE SEQUENCE [LARGE SCALE GENOMIC DNA]</scope>
    <source>
        <strain evidence="17">UM2</strain>
    </source>
</reference>
<dbReference type="InterPro" id="IPR012910">
    <property type="entry name" value="Plug_dom"/>
</dbReference>
<feature type="signal peptide" evidence="13">
    <location>
        <begin position="1"/>
        <end position="25"/>
    </location>
</feature>
<keyword evidence="5 11" id="KW-0812">Transmembrane</keyword>
<dbReference type="Pfam" id="PF00593">
    <property type="entry name" value="TonB_dep_Rec_b-barrel"/>
    <property type="match status" value="1"/>
</dbReference>
<evidence type="ECO:0000259" key="14">
    <source>
        <dbReference type="Pfam" id="PF00593"/>
    </source>
</evidence>
<keyword evidence="7" id="KW-0406">Ion transport</keyword>
<dbReference type="InterPro" id="IPR000531">
    <property type="entry name" value="Beta-barrel_TonB"/>
</dbReference>
<keyword evidence="10 11" id="KW-0998">Cell outer membrane</keyword>
<keyword evidence="6" id="KW-0408">Iron</keyword>
<evidence type="ECO:0000256" key="10">
    <source>
        <dbReference type="ARBA" id="ARBA00023237"/>
    </source>
</evidence>
<keyword evidence="13" id="KW-0732">Signal</keyword>
<dbReference type="InterPro" id="IPR036942">
    <property type="entry name" value="Beta-barrel_TonB_sf"/>
</dbReference>
<dbReference type="SUPFAM" id="SSF56935">
    <property type="entry name" value="Porins"/>
    <property type="match status" value="1"/>
</dbReference>
<dbReference type="PANTHER" id="PTHR32552:SF81">
    <property type="entry name" value="TONB-DEPENDENT OUTER MEMBRANE RECEPTOR"/>
    <property type="match status" value="1"/>
</dbReference>
<keyword evidence="3 11" id="KW-1134">Transmembrane beta strand</keyword>
<gene>
    <name evidence="16" type="ORF">SAMN06295920_109218</name>
</gene>
<evidence type="ECO:0000256" key="11">
    <source>
        <dbReference type="PROSITE-ProRule" id="PRU01360"/>
    </source>
</evidence>
<dbReference type="Proteomes" id="UP000189818">
    <property type="component" value="Unassembled WGS sequence"/>
</dbReference>
<dbReference type="OrthoDB" id="9760333at2"/>
<evidence type="ECO:0000256" key="4">
    <source>
        <dbReference type="ARBA" id="ARBA00022496"/>
    </source>
</evidence>
<keyword evidence="4" id="KW-0410">Iron transport</keyword>
<dbReference type="PANTHER" id="PTHR32552">
    <property type="entry name" value="FERRICHROME IRON RECEPTOR-RELATED"/>
    <property type="match status" value="1"/>
</dbReference>
<name>A0A1T5FHU9_9SPHN</name>
<evidence type="ECO:0000256" key="6">
    <source>
        <dbReference type="ARBA" id="ARBA00023004"/>
    </source>
</evidence>
<keyword evidence="9 11" id="KW-0472">Membrane</keyword>
<dbReference type="Gene3D" id="2.40.170.20">
    <property type="entry name" value="TonB-dependent receptor, beta-barrel domain"/>
    <property type="match status" value="1"/>
</dbReference>
<dbReference type="InterPro" id="IPR039426">
    <property type="entry name" value="TonB-dep_rcpt-like"/>
</dbReference>
<dbReference type="AlphaFoldDB" id="A0A1T5FHU9"/>
<evidence type="ECO:0000256" key="1">
    <source>
        <dbReference type="ARBA" id="ARBA00004571"/>
    </source>
</evidence>
<dbReference type="GO" id="GO:0009279">
    <property type="term" value="C:cell outer membrane"/>
    <property type="evidence" value="ECO:0007669"/>
    <property type="project" value="UniProtKB-SubCell"/>
</dbReference>
<proteinExistence type="inferred from homology"/>
<evidence type="ECO:0000256" key="12">
    <source>
        <dbReference type="RuleBase" id="RU003357"/>
    </source>
</evidence>
<evidence type="ECO:0000256" key="3">
    <source>
        <dbReference type="ARBA" id="ARBA00022452"/>
    </source>
</evidence>
<keyword evidence="2 11" id="KW-0813">Transport</keyword>
<keyword evidence="17" id="KW-1185">Reference proteome</keyword>
<comment type="subcellular location">
    <subcellularLocation>
        <location evidence="1 11">Cell outer membrane</location>
        <topology evidence="1 11">Multi-pass membrane protein</topology>
    </subcellularLocation>
</comment>
<dbReference type="GO" id="GO:0006826">
    <property type="term" value="P:iron ion transport"/>
    <property type="evidence" value="ECO:0007669"/>
    <property type="project" value="UniProtKB-KW"/>
</dbReference>
<dbReference type="STRING" id="439228.SAMN06295920_109218"/>